<comment type="caution">
    <text evidence="2">The sequence shown here is derived from an EMBL/GenBank/DDBJ whole genome shotgun (WGS) entry which is preliminary data.</text>
</comment>
<sequence>MEFVASSPKHKKGVIAMTSHHHPADSSAPWRAVAAYLYTLDLDGPSLAWEYLRRHSGYQADWLGRQRHASVLRWGLQSSRKPGVRCAQGTPALVGSG</sequence>
<reference evidence="3" key="1">
    <citation type="journal article" date="2019" name="Int. J. Syst. Evol. Microbiol.">
        <title>The Global Catalogue of Microorganisms (GCM) 10K type strain sequencing project: providing services to taxonomists for standard genome sequencing and annotation.</title>
        <authorList>
            <consortium name="The Broad Institute Genomics Platform"/>
            <consortium name="The Broad Institute Genome Sequencing Center for Infectious Disease"/>
            <person name="Wu L."/>
            <person name="Ma J."/>
        </authorList>
    </citation>
    <scope>NUCLEOTIDE SEQUENCE [LARGE SCALE GENOMIC DNA]</scope>
    <source>
        <strain evidence="3">CCUG 39402</strain>
    </source>
</reference>
<proteinExistence type="predicted"/>
<feature type="domain" description="Transcriptional regulator-like" evidence="1">
    <location>
        <begin position="30"/>
        <end position="76"/>
    </location>
</feature>
<accession>A0ABW1U602</accession>
<dbReference type="EMBL" id="JBHSRS010000084">
    <property type="protein sequence ID" value="MFC6284342.1"/>
    <property type="molecule type" value="Genomic_DNA"/>
</dbReference>
<evidence type="ECO:0000259" key="1">
    <source>
        <dbReference type="Pfam" id="PF20109"/>
    </source>
</evidence>
<evidence type="ECO:0000313" key="3">
    <source>
        <dbReference type="Proteomes" id="UP001596270"/>
    </source>
</evidence>
<organism evidence="2 3">
    <name type="scientific">Polaromonas aquatica</name>
    <dbReference type="NCBI Taxonomy" id="332657"/>
    <lineage>
        <taxon>Bacteria</taxon>
        <taxon>Pseudomonadati</taxon>
        <taxon>Pseudomonadota</taxon>
        <taxon>Betaproteobacteria</taxon>
        <taxon>Burkholderiales</taxon>
        <taxon>Comamonadaceae</taxon>
        <taxon>Polaromonas</taxon>
    </lineage>
</organism>
<dbReference type="InterPro" id="IPR045465">
    <property type="entry name" value="Trans_reg_dom"/>
</dbReference>
<protein>
    <submittedName>
        <fullName evidence="2">Transcriptional regulator domain-containing protein</fullName>
    </submittedName>
</protein>
<keyword evidence="3" id="KW-1185">Reference proteome</keyword>
<name>A0ABW1U602_9BURK</name>
<gene>
    <name evidence="2" type="ORF">ACFQND_24225</name>
</gene>
<evidence type="ECO:0000313" key="2">
    <source>
        <dbReference type="EMBL" id="MFC6284342.1"/>
    </source>
</evidence>
<dbReference type="Proteomes" id="UP001596270">
    <property type="component" value="Unassembled WGS sequence"/>
</dbReference>
<dbReference type="Pfam" id="PF20109">
    <property type="entry name" value="Trans_reg_dom"/>
    <property type="match status" value="1"/>
</dbReference>
<dbReference type="RefSeq" id="WP_377414898.1">
    <property type="nucleotide sequence ID" value="NZ_JBHSRS010000084.1"/>
</dbReference>